<proteinExistence type="predicted"/>
<dbReference type="SUPFAM" id="SSF116726">
    <property type="entry name" value="TrkA C-terminal domain-like"/>
    <property type="match status" value="1"/>
</dbReference>
<dbReference type="Gene3D" id="3.30.70.1450">
    <property type="entry name" value="Regulator of K+ conductance, C-terminal domain"/>
    <property type="match status" value="1"/>
</dbReference>
<comment type="subcellular location">
    <subcellularLocation>
        <location evidence="1">Membrane</location>
        <topology evidence="1">Multi-pass membrane protein</topology>
    </subcellularLocation>
</comment>
<feature type="domain" description="CBS" evidence="13">
    <location>
        <begin position="478"/>
        <end position="537"/>
    </location>
</feature>
<evidence type="ECO:0000256" key="11">
    <source>
        <dbReference type="SAM" id="Phobius"/>
    </source>
</evidence>
<dbReference type="SUPFAM" id="SSF81340">
    <property type="entry name" value="Clc chloride channel"/>
    <property type="match status" value="1"/>
</dbReference>
<dbReference type="GO" id="GO:0005254">
    <property type="term" value="F:chloride channel activity"/>
    <property type="evidence" value="ECO:0007669"/>
    <property type="project" value="UniProtKB-KW"/>
</dbReference>
<evidence type="ECO:0000256" key="9">
    <source>
        <dbReference type="ARBA" id="ARBA00023303"/>
    </source>
</evidence>
<feature type="transmembrane region" description="Helical" evidence="11">
    <location>
        <begin position="332"/>
        <end position="354"/>
    </location>
</feature>
<dbReference type="InterPro" id="IPR036721">
    <property type="entry name" value="RCK_C_sf"/>
</dbReference>
<feature type="transmembrane region" description="Helical" evidence="11">
    <location>
        <begin position="258"/>
        <end position="277"/>
    </location>
</feature>
<organism evidence="14 15">
    <name type="scientific">Metallumcola ferriviriculae</name>
    <dbReference type="NCBI Taxonomy" id="3039180"/>
    <lineage>
        <taxon>Bacteria</taxon>
        <taxon>Bacillati</taxon>
        <taxon>Bacillota</taxon>
        <taxon>Clostridia</taxon>
        <taxon>Neomoorellales</taxon>
        <taxon>Desulfitibacteraceae</taxon>
        <taxon>Metallumcola</taxon>
    </lineage>
</organism>
<feature type="transmembrane region" description="Helical" evidence="11">
    <location>
        <begin position="297"/>
        <end position="320"/>
    </location>
</feature>
<evidence type="ECO:0000256" key="10">
    <source>
        <dbReference type="PROSITE-ProRule" id="PRU00703"/>
    </source>
</evidence>
<keyword evidence="3 11" id="KW-0812">Transmembrane</keyword>
<dbReference type="InterPro" id="IPR050368">
    <property type="entry name" value="ClC-type_chloride_channel"/>
</dbReference>
<dbReference type="Gene3D" id="1.10.3080.10">
    <property type="entry name" value="Clc chloride channel"/>
    <property type="match status" value="1"/>
</dbReference>
<accession>A0AAU0UPS4</accession>
<feature type="domain" description="CBS" evidence="13">
    <location>
        <begin position="540"/>
        <end position="601"/>
    </location>
</feature>
<keyword evidence="9" id="KW-0407">Ion channel</keyword>
<feature type="transmembrane region" description="Helical" evidence="11">
    <location>
        <begin position="423"/>
        <end position="439"/>
    </location>
</feature>
<dbReference type="PROSITE" id="PS51202">
    <property type="entry name" value="RCK_C"/>
    <property type="match status" value="1"/>
</dbReference>
<evidence type="ECO:0000256" key="8">
    <source>
        <dbReference type="ARBA" id="ARBA00023214"/>
    </source>
</evidence>
<feature type="domain" description="RCK C-terminal" evidence="12">
    <location>
        <begin position="610"/>
        <end position="692"/>
    </location>
</feature>
<feature type="transmembrane region" description="Helical" evidence="11">
    <location>
        <begin position="186"/>
        <end position="209"/>
    </location>
</feature>
<evidence type="ECO:0000313" key="14">
    <source>
        <dbReference type="EMBL" id="WRO22527.1"/>
    </source>
</evidence>
<keyword evidence="4 11" id="KW-1133">Transmembrane helix</keyword>
<keyword evidence="5" id="KW-0406">Ion transport</keyword>
<dbReference type="EMBL" id="CP121694">
    <property type="protein sequence ID" value="WRO22527.1"/>
    <property type="molecule type" value="Genomic_DNA"/>
</dbReference>
<feature type="transmembrane region" description="Helical" evidence="11">
    <location>
        <begin position="391"/>
        <end position="417"/>
    </location>
</feature>
<feature type="transmembrane region" description="Helical" evidence="11">
    <location>
        <begin position="215"/>
        <end position="237"/>
    </location>
</feature>
<evidence type="ECO:0000256" key="3">
    <source>
        <dbReference type="ARBA" id="ARBA00022692"/>
    </source>
</evidence>
<dbReference type="CDD" id="cd02205">
    <property type="entry name" value="CBS_pair_SF"/>
    <property type="match status" value="1"/>
</dbReference>
<dbReference type="AlphaFoldDB" id="A0AAU0UPS4"/>
<keyword evidence="2" id="KW-0813">Transport</keyword>
<name>A0AAU0UPS4_9FIRM</name>
<dbReference type="Proteomes" id="UP001329915">
    <property type="component" value="Chromosome"/>
</dbReference>
<dbReference type="GO" id="GO:0008324">
    <property type="term" value="F:monoatomic cation transmembrane transporter activity"/>
    <property type="evidence" value="ECO:0007669"/>
    <property type="project" value="InterPro"/>
</dbReference>
<dbReference type="PANTHER" id="PTHR43427:SF6">
    <property type="entry name" value="CHLORIDE CHANNEL PROTEIN CLC-E"/>
    <property type="match status" value="1"/>
</dbReference>
<feature type="transmembrane region" description="Helical" evidence="11">
    <location>
        <begin position="360"/>
        <end position="379"/>
    </location>
</feature>
<evidence type="ECO:0000256" key="7">
    <source>
        <dbReference type="ARBA" id="ARBA00023173"/>
    </source>
</evidence>
<dbReference type="Pfam" id="PF02080">
    <property type="entry name" value="TrkA_C"/>
    <property type="match status" value="1"/>
</dbReference>
<reference evidence="14 15" key="1">
    <citation type="submission" date="2023-04" db="EMBL/GenBank/DDBJ databases">
        <authorList>
            <person name="Hsu D."/>
        </authorList>
    </citation>
    <scope>NUCLEOTIDE SEQUENCE [LARGE SCALE GENOMIC DNA]</scope>
    <source>
        <strain evidence="14 15">MK1</strain>
    </source>
</reference>
<evidence type="ECO:0000259" key="12">
    <source>
        <dbReference type="PROSITE" id="PS51202"/>
    </source>
</evidence>
<keyword evidence="15" id="KW-1185">Reference proteome</keyword>
<dbReference type="RefSeq" id="WP_366921936.1">
    <property type="nucleotide sequence ID" value="NZ_CP121694.1"/>
</dbReference>
<feature type="transmembrane region" description="Helical" evidence="11">
    <location>
        <begin position="43"/>
        <end position="63"/>
    </location>
</feature>
<evidence type="ECO:0000256" key="6">
    <source>
        <dbReference type="ARBA" id="ARBA00023136"/>
    </source>
</evidence>
<dbReference type="PRINTS" id="PR00762">
    <property type="entry name" value="CLCHANNEL"/>
</dbReference>
<sequence>MGDSKDKAQEQNPSTDSFNETVVETSQNLWHAFQTKHPLVETYTIVLFAILIGIIGGLGAIVFRYLIDFFRTLFGQGLGSSFTIFGAYGTYLKALLPAIGLVLVGIISNYFAKEVKGHGVPQILEALALRGGKIKPKVSFFGILAPAITIGSGGSVGQEGPIALIGASFGSVMGQVLKLPEKYISLFLACGASAGIAATFNAPIAGAFFGLEVVLGTYSLGSIVPIFIASVTGTVIFRQFMGSAPVLATPGYTVTHPTEILLMILLGIIAGFVGLAYTRGLTFSEDLFDDWEVPFWLKAIVGGIGVGILGLLFPQVLGVGYSTMETAVLGNIPLLSLILFFIFKFLATMLTIGAGGSGGVFAPSLYLGIMLGGIYGIAVSNLFPNLVSTPWIYTVIGMGAIFAASAQAPLTASTIILEITGDFHIAVGVMAATALSYLIHGSTIRDSMYTVKLTKRGIDILRGTDVRPTERIPVKLAMRPLEYAVYADDSIHKATRVLLQYEADLLVVLNRKEELVGILTQSNVRGATELQDQNITIRDIVQVNVKSIVANDNLEEAMRLFSFFHVKTLPVVDQDNHRKVVGILKHADVINAYSTRILHSMEATAKVTNYTENRDAQQKGGFRSFIVCESSPLADKCLCDITLPEEVVIVSIMRKGEVIIPHGYTIIKPYDTVLVFAVPARKLAGLHKLFAT</sequence>
<dbReference type="InterPro" id="IPR006037">
    <property type="entry name" value="RCK_C"/>
</dbReference>
<evidence type="ECO:0000313" key="15">
    <source>
        <dbReference type="Proteomes" id="UP001329915"/>
    </source>
</evidence>
<evidence type="ECO:0000259" key="13">
    <source>
        <dbReference type="PROSITE" id="PS51371"/>
    </source>
</evidence>
<keyword evidence="7" id="KW-0869">Chloride channel</keyword>
<dbReference type="KEGG" id="dbc:MFMK1_002358"/>
<dbReference type="InterPro" id="IPR001807">
    <property type="entry name" value="ClC"/>
</dbReference>
<dbReference type="GO" id="GO:0034707">
    <property type="term" value="C:chloride channel complex"/>
    <property type="evidence" value="ECO:0007669"/>
    <property type="project" value="UniProtKB-KW"/>
</dbReference>
<dbReference type="CDD" id="cd00400">
    <property type="entry name" value="Voltage_gated_ClC"/>
    <property type="match status" value="1"/>
</dbReference>
<dbReference type="PROSITE" id="PS51371">
    <property type="entry name" value="CBS"/>
    <property type="match status" value="2"/>
</dbReference>
<protein>
    <submittedName>
        <fullName evidence="14">Chloride channel protein</fullName>
    </submittedName>
</protein>
<dbReference type="SUPFAM" id="SSF54631">
    <property type="entry name" value="CBS-domain pair"/>
    <property type="match status" value="1"/>
</dbReference>
<dbReference type="SMART" id="SM00116">
    <property type="entry name" value="CBS"/>
    <property type="match status" value="2"/>
</dbReference>
<keyword evidence="8" id="KW-0868">Chloride</keyword>
<dbReference type="PANTHER" id="PTHR43427">
    <property type="entry name" value="CHLORIDE CHANNEL PROTEIN CLC-E"/>
    <property type="match status" value="1"/>
</dbReference>
<dbReference type="GO" id="GO:0006813">
    <property type="term" value="P:potassium ion transport"/>
    <property type="evidence" value="ECO:0007669"/>
    <property type="project" value="InterPro"/>
</dbReference>
<keyword evidence="6 11" id="KW-0472">Membrane</keyword>
<evidence type="ECO:0000256" key="1">
    <source>
        <dbReference type="ARBA" id="ARBA00004141"/>
    </source>
</evidence>
<dbReference type="InterPro" id="IPR000644">
    <property type="entry name" value="CBS_dom"/>
</dbReference>
<keyword evidence="10" id="KW-0129">CBS domain</keyword>
<dbReference type="InterPro" id="IPR046342">
    <property type="entry name" value="CBS_dom_sf"/>
</dbReference>
<evidence type="ECO:0000256" key="2">
    <source>
        <dbReference type="ARBA" id="ARBA00022448"/>
    </source>
</evidence>
<gene>
    <name evidence="14" type="ORF">MFMK1_002358</name>
</gene>
<dbReference type="InterPro" id="IPR014743">
    <property type="entry name" value="Cl-channel_core"/>
</dbReference>
<evidence type="ECO:0000256" key="4">
    <source>
        <dbReference type="ARBA" id="ARBA00022989"/>
    </source>
</evidence>
<evidence type="ECO:0000256" key="5">
    <source>
        <dbReference type="ARBA" id="ARBA00023065"/>
    </source>
</evidence>
<dbReference type="Pfam" id="PF00654">
    <property type="entry name" value="Voltage_CLC"/>
    <property type="match status" value="1"/>
</dbReference>
<dbReference type="Gene3D" id="3.10.580.10">
    <property type="entry name" value="CBS-domain"/>
    <property type="match status" value="1"/>
</dbReference>
<dbReference type="Pfam" id="PF00571">
    <property type="entry name" value="CBS"/>
    <property type="match status" value="2"/>
</dbReference>